<evidence type="ECO:0000256" key="6">
    <source>
        <dbReference type="ARBA" id="ARBA00022729"/>
    </source>
</evidence>
<dbReference type="Pfam" id="PF06842">
    <property type="entry name" value="DUF1242"/>
    <property type="match status" value="1"/>
</dbReference>
<keyword evidence="5 11" id="KW-0812">Transmembrane</keyword>
<feature type="transmembrane region" description="Helical" evidence="11">
    <location>
        <begin position="124"/>
        <end position="152"/>
    </location>
</feature>
<dbReference type="GO" id="GO:0000139">
    <property type="term" value="C:Golgi membrane"/>
    <property type="evidence" value="ECO:0007669"/>
    <property type="project" value="UniProtKB-SubCell"/>
</dbReference>
<comment type="similarity">
    <text evidence="3">Belongs to the KISH family.</text>
</comment>
<reference evidence="12 13" key="1">
    <citation type="journal article" date="2021" name="Elife">
        <title>Chloroplast acquisition without the gene transfer in kleptoplastic sea slugs, Plakobranchus ocellatus.</title>
        <authorList>
            <person name="Maeda T."/>
            <person name="Takahashi S."/>
            <person name="Yoshida T."/>
            <person name="Shimamura S."/>
            <person name="Takaki Y."/>
            <person name="Nagai Y."/>
            <person name="Toyoda A."/>
            <person name="Suzuki Y."/>
            <person name="Arimoto A."/>
            <person name="Ishii H."/>
            <person name="Satoh N."/>
            <person name="Nishiyama T."/>
            <person name="Hasebe M."/>
            <person name="Maruyama T."/>
            <person name="Minagawa J."/>
            <person name="Obokata J."/>
            <person name="Shigenobu S."/>
        </authorList>
    </citation>
    <scope>NUCLEOTIDE SEQUENCE [LARGE SCALE GENOMIC DNA]</scope>
</reference>
<keyword evidence="7 11" id="KW-1133">Transmembrane helix</keyword>
<evidence type="ECO:0000256" key="8">
    <source>
        <dbReference type="ARBA" id="ARBA00023034"/>
    </source>
</evidence>
<protein>
    <recommendedName>
        <fullName evidence="4">Protein kish-B</fullName>
    </recommendedName>
    <alternativeName>
        <fullName evidence="10">Transmembrane protein 167B</fullName>
    </alternativeName>
</protein>
<sequence>MSMESKMPKPELDLMRYGSQDNPNTGDLWIFADDISPYQKMTTIKKNIEKIYSDKKRSGLSKLISERRILFQPQTYNNSEMTNAYSFEGILIVSLLVICTCSYMRRVPRLKQWFLSEKKGLLGVFYKASVIGTRLHVAVALTCSLMAFYVMIFK</sequence>
<comment type="subcellular location">
    <subcellularLocation>
        <location evidence="2">Golgi apparatus membrane</location>
        <topology evidence="2">Single-pass type I membrane protein</topology>
    </subcellularLocation>
</comment>
<evidence type="ECO:0000256" key="11">
    <source>
        <dbReference type="SAM" id="Phobius"/>
    </source>
</evidence>
<keyword evidence="6" id="KW-0732">Signal</keyword>
<gene>
    <name evidence="12" type="ORF">PoB_004202400</name>
</gene>
<comment type="caution">
    <text evidence="12">The sequence shown here is derived from an EMBL/GenBank/DDBJ whole genome shotgun (WGS) entry which is preliminary data.</text>
</comment>
<comment type="function">
    <text evidence="1">Involved in the early part of the secretory pathway.</text>
</comment>
<evidence type="ECO:0000256" key="9">
    <source>
        <dbReference type="ARBA" id="ARBA00023136"/>
    </source>
</evidence>
<keyword evidence="9 11" id="KW-0472">Membrane</keyword>
<evidence type="ECO:0000313" key="12">
    <source>
        <dbReference type="EMBL" id="GFO15519.1"/>
    </source>
</evidence>
<evidence type="ECO:0000256" key="4">
    <source>
        <dbReference type="ARBA" id="ARBA00017630"/>
    </source>
</evidence>
<evidence type="ECO:0000256" key="2">
    <source>
        <dbReference type="ARBA" id="ARBA00004614"/>
    </source>
</evidence>
<evidence type="ECO:0000313" key="13">
    <source>
        <dbReference type="Proteomes" id="UP000735302"/>
    </source>
</evidence>
<dbReference type="EMBL" id="BLXT01004610">
    <property type="protein sequence ID" value="GFO15519.1"/>
    <property type="molecule type" value="Genomic_DNA"/>
</dbReference>
<dbReference type="PANTHER" id="PTHR46815">
    <property type="entry name" value="PROTEIN KISH-B"/>
    <property type="match status" value="1"/>
</dbReference>
<dbReference type="InterPro" id="IPR042863">
    <property type="entry name" value="Kish-B"/>
</dbReference>
<evidence type="ECO:0000256" key="1">
    <source>
        <dbReference type="ARBA" id="ARBA00002154"/>
    </source>
</evidence>
<proteinExistence type="inferred from homology"/>
<evidence type="ECO:0000256" key="7">
    <source>
        <dbReference type="ARBA" id="ARBA00022989"/>
    </source>
</evidence>
<dbReference type="AlphaFoldDB" id="A0AAV4B9X9"/>
<name>A0AAV4B9X9_9GAST</name>
<dbReference type="InterPro" id="IPR009653">
    <property type="entry name" value="Ksh1"/>
</dbReference>
<organism evidence="12 13">
    <name type="scientific">Plakobranchus ocellatus</name>
    <dbReference type="NCBI Taxonomy" id="259542"/>
    <lineage>
        <taxon>Eukaryota</taxon>
        <taxon>Metazoa</taxon>
        <taxon>Spiralia</taxon>
        <taxon>Lophotrochozoa</taxon>
        <taxon>Mollusca</taxon>
        <taxon>Gastropoda</taxon>
        <taxon>Heterobranchia</taxon>
        <taxon>Euthyneura</taxon>
        <taxon>Panpulmonata</taxon>
        <taxon>Sacoglossa</taxon>
        <taxon>Placobranchoidea</taxon>
        <taxon>Plakobranchidae</taxon>
        <taxon>Plakobranchus</taxon>
    </lineage>
</organism>
<accession>A0AAV4B9X9</accession>
<evidence type="ECO:0000256" key="5">
    <source>
        <dbReference type="ARBA" id="ARBA00022692"/>
    </source>
</evidence>
<evidence type="ECO:0000256" key="10">
    <source>
        <dbReference type="ARBA" id="ARBA00032458"/>
    </source>
</evidence>
<evidence type="ECO:0000256" key="3">
    <source>
        <dbReference type="ARBA" id="ARBA00008961"/>
    </source>
</evidence>
<dbReference type="PANTHER" id="PTHR46815:SF1">
    <property type="entry name" value="PROTEIN KISH-B"/>
    <property type="match status" value="1"/>
</dbReference>
<dbReference type="Proteomes" id="UP000735302">
    <property type="component" value="Unassembled WGS sequence"/>
</dbReference>
<keyword evidence="8" id="KW-0333">Golgi apparatus</keyword>
<keyword evidence="13" id="KW-1185">Reference proteome</keyword>
<feature type="transmembrane region" description="Helical" evidence="11">
    <location>
        <begin position="84"/>
        <end position="103"/>
    </location>
</feature>